<dbReference type="InterPro" id="IPR004314">
    <property type="entry name" value="Neprosin"/>
</dbReference>
<dbReference type="PANTHER" id="PTHR31589:SF223">
    <property type="entry name" value="PROTEIN, PUTATIVE (DUF239)-RELATED"/>
    <property type="match status" value="1"/>
</dbReference>
<dbReference type="PANTHER" id="PTHR31589">
    <property type="entry name" value="PROTEIN, PUTATIVE (DUF239)-RELATED-RELATED"/>
    <property type="match status" value="1"/>
</dbReference>
<dbReference type="EMBL" id="LR862145">
    <property type="protein sequence ID" value="CAD1826293.1"/>
    <property type="molecule type" value="Genomic_DNA"/>
</dbReference>
<evidence type="ECO:0000259" key="1">
    <source>
        <dbReference type="PROSITE" id="PS52045"/>
    </source>
</evidence>
<gene>
    <name evidence="2" type="ORF">CB5_LOCUS9504</name>
</gene>
<evidence type="ECO:0000313" key="2">
    <source>
        <dbReference type="EMBL" id="CAD1826293.1"/>
    </source>
</evidence>
<feature type="domain" description="Neprosin PEP catalytic" evidence="1">
    <location>
        <begin position="242"/>
        <end position="344"/>
    </location>
</feature>
<proteinExistence type="predicted"/>
<accession>A0A6V7P628</accession>
<protein>
    <recommendedName>
        <fullName evidence="1">Neprosin PEP catalytic domain-containing protein</fullName>
    </recommendedName>
</protein>
<name>A0A6V7P628_ANACO</name>
<dbReference type="AlphaFoldDB" id="A0A6V7P628"/>
<sequence length="344" mass="38840">MLGEKVHGKELLKPFDPFIRKTQFEMHGKTADSYDIIHHFIKRLLADKVYPDLYHDNKLHFFTHWAADADSSTGCYNLECKGFVMVDWHILTPGSIVSPVSIYDGPQYYITLSIKKDTKSENWFLYREDLGEPKLIGYWPKSLFKTLTDKATAVSWGGMVIYNSNDAGPPLGSGHHAIELEGKAAYFKNLEIFYSDGQSHDLIDGAQEGFDDKEECYTISKLVDSSKFGRHDGHLFYFGGPGCYNLDCEVFVMVNWDVLTPGSVVNPSPFTMVNSAQSGHWFLYREDLGEAKLIGYWPKSQFKSLADKATAISWGGMVIYDKNDISPPMGSGHFAGELKKEQHI</sequence>
<dbReference type="Pfam" id="PF03080">
    <property type="entry name" value="Neprosin"/>
    <property type="match status" value="2"/>
</dbReference>
<organism evidence="2">
    <name type="scientific">Ananas comosus var. bracteatus</name>
    <name type="common">red pineapple</name>
    <dbReference type="NCBI Taxonomy" id="296719"/>
    <lineage>
        <taxon>Eukaryota</taxon>
        <taxon>Viridiplantae</taxon>
        <taxon>Streptophyta</taxon>
        <taxon>Embryophyta</taxon>
        <taxon>Tracheophyta</taxon>
        <taxon>Spermatophyta</taxon>
        <taxon>Magnoliopsida</taxon>
        <taxon>Liliopsida</taxon>
        <taxon>Poales</taxon>
        <taxon>Bromeliaceae</taxon>
        <taxon>Bromelioideae</taxon>
        <taxon>Ananas</taxon>
    </lineage>
</organism>
<reference evidence="2" key="1">
    <citation type="submission" date="2020-07" db="EMBL/GenBank/DDBJ databases">
        <authorList>
            <person name="Lin J."/>
        </authorList>
    </citation>
    <scope>NUCLEOTIDE SEQUENCE</scope>
</reference>
<dbReference type="InterPro" id="IPR053168">
    <property type="entry name" value="Glutamic_endopeptidase"/>
</dbReference>
<dbReference type="PROSITE" id="PS52045">
    <property type="entry name" value="NEPROSIN_PEP_CD"/>
    <property type="match status" value="2"/>
</dbReference>
<feature type="domain" description="Neprosin PEP catalytic" evidence="1">
    <location>
        <begin position="1"/>
        <end position="249"/>
    </location>
</feature>